<protein>
    <submittedName>
        <fullName evidence="2">Uncharacterized protein</fullName>
    </submittedName>
</protein>
<dbReference type="AlphaFoldDB" id="A0ABD0J896"/>
<reference evidence="2 3" key="1">
    <citation type="journal article" date="2023" name="Sci. Data">
        <title>Genome assembly of the Korean intertidal mud-creeper Batillaria attramentaria.</title>
        <authorList>
            <person name="Patra A.K."/>
            <person name="Ho P.T."/>
            <person name="Jun S."/>
            <person name="Lee S.J."/>
            <person name="Kim Y."/>
            <person name="Won Y.J."/>
        </authorList>
    </citation>
    <scope>NUCLEOTIDE SEQUENCE [LARGE SCALE GENOMIC DNA]</scope>
    <source>
        <strain evidence="2">Wonlab-2016</strain>
    </source>
</reference>
<evidence type="ECO:0000313" key="2">
    <source>
        <dbReference type="EMBL" id="KAK7465204.1"/>
    </source>
</evidence>
<organism evidence="2 3">
    <name type="scientific">Batillaria attramentaria</name>
    <dbReference type="NCBI Taxonomy" id="370345"/>
    <lineage>
        <taxon>Eukaryota</taxon>
        <taxon>Metazoa</taxon>
        <taxon>Spiralia</taxon>
        <taxon>Lophotrochozoa</taxon>
        <taxon>Mollusca</taxon>
        <taxon>Gastropoda</taxon>
        <taxon>Caenogastropoda</taxon>
        <taxon>Sorbeoconcha</taxon>
        <taxon>Cerithioidea</taxon>
        <taxon>Batillariidae</taxon>
        <taxon>Batillaria</taxon>
    </lineage>
</organism>
<evidence type="ECO:0000313" key="3">
    <source>
        <dbReference type="Proteomes" id="UP001519460"/>
    </source>
</evidence>
<evidence type="ECO:0000256" key="1">
    <source>
        <dbReference type="SAM" id="MobiDB-lite"/>
    </source>
</evidence>
<keyword evidence="3" id="KW-1185">Reference proteome</keyword>
<feature type="compositionally biased region" description="Basic residues" evidence="1">
    <location>
        <begin position="43"/>
        <end position="53"/>
    </location>
</feature>
<gene>
    <name evidence="2" type="ORF">BaRGS_00037633</name>
</gene>
<name>A0ABD0J896_9CAEN</name>
<feature type="region of interest" description="Disordered" evidence="1">
    <location>
        <begin position="39"/>
        <end position="59"/>
    </location>
</feature>
<sequence length="87" mass="9357">MAADPATSGPDRPLMLLQITPRLLGFAARVLNQVKPDISSSCPHRKLSPKRKSATAERGNNCSQFRYMLAVPNKIDARPGGIQTGAV</sequence>
<dbReference type="Proteomes" id="UP001519460">
    <property type="component" value="Unassembled WGS sequence"/>
</dbReference>
<dbReference type="EMBL" id="JACVVK020000571">
    <property type="protein sequence ID" value="KAK7465204.1"/>
    <property type="molecule type" value="Genomic_DNA"/>
</dbReference>
<proteinExistence type="predicted"/>
<comment type="caution">
    <text evidence="2">The sequence shown here is derived from an EMBL/GenBank/DDBJ whole genome shotgun (WGS) entry which is preliminary data.</text>
</comment>
<accession>A0ABD0J896</accession>